<keyword evidence="3" id="KW-1185">Reference proteome</keyword>
<dbReference type="RefSeq" id="WP_221005238.1">
    <property type="nucleotide sequence ID" value="NZ_CP081150.1"/>
</dbReference>
<accession>A0ABX8Z2M2</accession>
<gene>
    <name evidence="2" type="ORF">K4H28_10970</name>
</gene>
<keyword evidence="1" id="KW-0812">Transmembrane</keyword>
<evidence type="ECO:0000313" key="3">
    <source>
        <dbReference type="Proteomes" id="UP000825679"/>
    </source>
</evidence>
<proteinExistence type="predicted"/>
<organism evidence="2 3">
    <name type="scientific">Deefgea tanakiae</name>
    <dbReference type="NCBI Taxonomy" id="2865840"/>
    <lineage>
        <taxon>Bacteria</taxon>
        <taxon>Pseudomonadati</taxon>
        <taxon>Pseudomonadota</taxon>
        <taxon>Betaproteobacteria</taxon>
        <taxon>Neisseriales</taxon>
        <taxon>Chitinibacteraceae</taxon>
        <taxon>Deefgea</taxon>
    </lineage>
</organism>
<name>A0ABX8Z2M2_9NEIS</name>
<protein>
    <submittedName>
        <fullName evidence="2">ABC transporter permease</fullName>
    </submittedName>
</protein>
<evidence type="ECO:0000313" key="2">
    <source>
        <dbReference type="EMBL" id="QZA76836.1"/>
    </source>
</evidence>
<feature type="transmembrane region" description="Helical" evidence="1">
    <location>
        <begin position="101"/>
        <end position="122"/>
    </location>
</feature>
<feature type="transmembrane region" description="Helical" evidence="1">
    <location>
        <begin position="142"/>
        <end position="164"/>
    </location>
</feature>
<keyword evidence="1" id="KW-0472">Membrane</keyword>
<reference evidence="2 3" key="1">
    <citation type="submission" date="2021-08" db="EMBL/GenBank/DDBJ databases">
        <title>complete genome sequencing of Deefgea sp. D25.</title>
        <authorList>
            <person name="Bae J.-W."/>
            <person name="Gim D.-H."/>
        </authorList>
    </citation>
    <scope>NUCLEOTIDE SEQUENCE [LARGE SCALE GENOMIC DNA]</scope>
    <source>
        <strain evidence="2 3">D25</strain>
    </source>
</reference>
<feature type="transmembrane region" description="Helical" evidence="1">
    <location>
        <begin position="20"/>
        <end position="41"/>
    </location>
</feature>
<sequence length="269" mass="29834">MSPVFIFNKMTVISGIRSKAFWLILFITVLLFSAAFLSGSFSSRQPLVVSLDVGYTAARIGLLFLALVWTQELLQKDLDKKTVHWAVAYPCSRASYLLGKLLGISALLLMSTIIFSLPLWWIANYASWGYEASSLPYIGLSYPISMFGLWLESMIILAFTACMITISTTPFLAIAIGLLFSLAGRGLGAVLDFLLFSPYADASFKAKFLPIANTLRWFLPDLSALDWRQATLYGHWQGLYPGAAICMALGYILIFTALSMIIFNKRALN</sequence>
<dbReference type="EMBL" id="CP081150">
    <property type="protein sequence ID" value="QZA76836.1"/>
    <property type="molecule type" value="Genomic_DNA"/>
</dbReference>
<feature type="transmembrane region" description="Helical" evidence="1">
    <location>
        <begin position="239"/>
        <end position="263"/>
    </location>
</feature>
<keyword evidence="1" id="KW-1133">Transmembrane helix</keyword>
<dbReference type="Proteomes" id="UP000825679">
    <property type="component" value="Chromosome"/>
</dbReference>
<dbReference type="Pfam" id="PF12679">
    <property type="entry name" value="ABC2_membrane_2"/>
    <property type="match status" value="1"/>
</dbReference>
<evidence type="ECO:0000256" key="1">
    <source>
        <dbReference type="SAM" id="Phobius"/>
    </source>
</evidence>
<feature type="transmembrane region" description="Helical" evidence="1">
    <location>
        <begin position="171"/>
        <end position="196"/>
    </location>
</feature>
<feature type="transmembrane region" description="Helical" evidence="1">
    <location>
        <begin position="53"/>
        <end position="70"/>
    </location>
</feature>